<feature type="transmembrane region" description="Helical" evidence="8">
    <location>
        <begin position="7"/>
        <end position="29"/>
    </location>
</feature>
<dbReference type="PANTHER" id="PTHR32089">
    <property type="entry name" value="METHYL-ACCEPTING CHEMOTAXIS PROTEIN MCPB"/>
    <property type="match status" value="1"/>
</dbReference>
<feature type="transmembrane region" description="Helical" evidence="8">
    <location>
        <begin position="186"/>
        <end position="205"/>
    </location>
</feature>
<dbReference type="Gene3D" id="6.10.340.10">
    <property type="match status" value="1"/>
</dbReference>
<evidence type="ECO:0000256" key="8">
    <source>
        <dbReference type="SAM" id="Phobius"/>
    </source>
</evidence>
<dbReference type="Pfam" id="PF00015">
    <property type="entry name" value="MCPsignal"/>
    <property type="match status" value="1"/>
</dbReference>
<comment type="similarity">
    <text evidence="5">Belongs to the methyl-accepting chemotaxis (MCP) protein family.</text>
</comment>
<reference evidence="11 12" key="1">
    <citation type="submission" date="2023-03" db="EMBL/GenBank/DDBJ databases">
        <title>Bacillus Genome Sequencing.</title>
        <authorList>
            <person name="Dunlap C."/>
        </authorList>
    </citation>
    <scope>NUCLEOTIDE SEQUENCE [LARGE SCALE GENOMIC DNA]</scope>
    <source>
        <strain evidence="11 12">NRS-1717</strain>
    </source>
</reference>
<sequence>MKRTLTWKLGIIIIGVIFSSLIITSFTTYRTAYKSLYEAAGIEAYGCANITTGLLTPQDVSDIMSGKRNDEIGDFLNWTVNHKAIFESQYILDLDGKILAMDDNLKNKGFNVGDSFYMDKDAINMLLEMKHSTYSHIYEYGGMKRLSGYAPIFKDHDPSKEVIAVNVIDFDGNIVSDRTWTVVKDGILLGSIPLILATILTLFLIRKKTKPISQLIERTRIIADGDITASALRVKSNDEVGDLARNLNEMSANLREVISTIKGASAELVSNVNTTSASMNEMSTALSRVSNKMEEVASETSTGAEMTGDASKALTSLASLISSSKEKADASVDSAEHTMVTAEQGIQKVHEIVERMNVIKSSTLDTQQIIGTLSNYTSEIQNITEAITQIAEQTNLLALNAAIEAARAGENGKGFAVVADEVRKLAEQSNREASEVGNLVAKITASINETVHRIEESRKNVEEGEQTVNETGEALEKISFAVKNIVSEIKGLSSLTHDEAETSAQIVQLVHRLEEANENMSNSAQEVSAATEQTAASVEEVASRSDSITEMANKLNTIVNKFKL</sequence>
<protein>
    <submittedName>
        <fullName evidence="11">Methyl-accepting chemotaxis protein</fullName>
    </submittedName>
</protein>
<evidence type="ECO:0000256" key="5">
    <source>
        <dbReference type="ARBA" id="ARBA00029447"/>
    </source>
</evidence>
<dbReference type="SUPFAM" id="SSF58104">
    <property type="entry name" value="Methyl-accepting chemotaxis protein (MCP) signaling domain"/>
    <property type="match status" value="1"/>
</dbReference>
<dbReference type="PROSITE" id="PS50111">
    <property type="entry name" value="CHEMOTAXIS_TRANSDUC_2"/>
    <property type="match status" value="1"/>
</dbReference>
<dbReference type="PANTHER" id="PTHR32089:SF112">
    <property type="entry name" value="LYSOZYME-LIKE PROTEIN-RELATED"/>
    <property type="match status" value="1"/>
</dbReference>
<name>A0ABU6P265_9BACI</name>
<proteinExistence type="inferred from homology"/>
<comment type="subcellular location">
    <subcellularLocation>
        <location evidence="1">Cell membrane</location>
    </subcellularLocation>
</comment>
<dbReference type="InterPro" id="IPR003660">
    <property type="entry name" value="HAMP_dom"/>
</dbReference>
<dbReference type="CDD" id="cd11386">
    <property type="entry name" value="MCP_signal"/>
    <property type="match status" value="1"/>
</dbReference>
<dbReference type="Gene3D" id="1.10.287.950">
    <property type="entry name" value="Methyl-accepting chemotaxis protein"/>
    <property type="match status" value="1"/>
</dbReference>
<dbReference type="Pfam" id="PF00672">
    <property type="entry name" value="HAMP"/>
    <property type="match status" value="1"/>
</dbReference>
<keyword evidence="12" id="KW-1185">Reference proteome</keyword>
<gene>
    <name evidence="11" type="ORF">P9271_19265</name>
</gene>
<evidence type="ECO:0000259" key="10">
    <source>
        <dbReference type="PROSITE" id="PS50885"/>
    </source>
</evidence>
<dbReference type="PROSITE" id="PS50885">
    <property type="entry name" value="HAMP"/>
    <property type="match status" value="1"/>
</dbReference>
<keyword evidence="4 6" id="KW-0807">Transducer</keyword>
<keyword evidence="2" id="KW-1003">Cell membrane</keyword>
<evidence type="ECO:0000313" key="12">
    <source>
        <dbReference type="Proteomes" id="UP001342826"/>
    </source>
</evidence>
<feature type="domain" description="HAMP" evidence="10">
    <location>
        <begin position="206"/>
        <end position="259"/>
    </location>
</feature>
<evidence type="ECO:0000256" key="2">
    <source>
        <dbReference type="ARBA" id="ARBA00022475"/>
    </source>
</evidence>
<keyword evidence="8" id="KW-1133">Transmembrane helix</keyword>
<organism evidence="11 12">
    <name type="scientific">Metabacillus fastidiosus</name>
    <dbReference type="NCBI Taxonomy" id="1458"/>
    <lineage>
        <taxon>Bacteria</taxon>
        <taxon>Bacillati</taxon>
        <taxon>Bacillota</taxon>
        <taxon>Bacilli</taxon>
        <taxon>Bacillales</taxon>
        <taxon>Bacillaceae</taxon>
        <taxon>Metabacillus</taxon>
    </lineage>
</organism>
<evidence type="ECO:0000256" key="1">
    <source>
        <dbReference type="ARBA" id="ARBA00004236"/>
    </source>
</evidence>
<feature type="coiled-coil region" evidence="7">
    <location>
        <begin position="499"/>
        <end position="533"/>
    </location>
</feature>
<dbReference type="InterPro" id="IPR004089">
    <property type="entry name" value="MCPsignal_dom"/>
</dbReference>
<dbReference type="GeneID" id="301140789"/>
<dbReference type="EMBL" id="JARTFS010000016">
    <property type="protein sequence ID" value="MED4403452.1"/>
    <property type="molecule type" value="Genomic_DNA"/>
</dbReference>
<evidence type="ECO:0000256" key="6">
    <source>
        <dbReference type="PROSITE-ProRule" id="PRU00284"/>
    </source>
</evidence>
<keyword evidence="8" id="KW-0812">Transmembrane</keyword>
<dbReference type="RefSeq" id="WP_066228351.1">
    <property type="nucleotide sequence ID" value="NZ_JARTFQ010000001.1"/>
</dbReference>
<dbReference type="SMART" id="SM00283">
    <property type="entry name" value="MA"/>
    <property type="match status" value="1"/>
</dbReference>
<comment type="caution">
    <text evidence="11">The sequence shown here is derived from an EMBL/GenBank/DDBJ whole genome shotgun (WGS) entry which is preliminary data.</text>
</comment>
<accession>A0ABU6P265</accession>
<evidence type="ECO:0000256" key="7">
    <source>
        <dbReference type="SAM" id="Coils"/>
    </source>
</evidence>
<dbReference type="Proteomes" id="UP001342826">
    <property type="component" value="Unassembled WGS sequence"/>
</dbReference>
<dbReference type="SMART" id="SM00304">
    <property type="entry name" value="HAMP"/>
    <property type="match status" value="1"/>
</dbReference>
<evidence type="ECO:0000256" key="4">
    <source>
        <dbReference type="ARBA" id="ARBA00023224"/>
    </source>
</evidence>
<keyword evidence="3 8" id="KW-0472">Membrane</keyword>
<evidence type="ECO:0000256" key="3">
    <source>
        <dbReference type="ARBA" id="ARBA00023136"/>
    </source>
</evidence>
<evidence type="ECO:0000313" key="11">
    <source>
        <dbReference type="EMBL" id="MED4403452.1"/>
    </source>
</evidence>
<evidence type="ECO:0000259" key="9">
    <source>
        <dbReference type="PROSITE" id="PS50111"/>
    </source>
</evidence>
<keyword evidence="7" id="KW-0175">Coiled coil</keyword>
<dbReference type="CDD" id="cd06225">
    <property type="entry name" value="HAMP"/>
    <property type="match status" value="1"/>
</dbReference>
<feature type="domain" description="Methyl-accepting transducer" evidence="9">
    <location>
        <begin position="278"/>
        <end position="542"/>
    </location>
</feature>